<gene>
    <name evidence="4" type="ORF">CEURO_LOCUS1488</name>
</gene>
<dbReference type="InterPro" id="IPR050511">
    <property type="entry name" value="AMPK_gamma/SDS23_families"/>
</dbReference>
<name>A0A9P0YJ84_CUSEU</name>
<reference evidence="4" key="1">
    <citation type="submission" date="2022-07" db="EMBL/GenBank/DDBJ databases">
        <authorList>
            <person name="Macas J."/>
            <person name="Novak P."/>
            <person name="Neumann P."/>
        </authorList>
    </citation>
    <scope>NUCLEOTIDE SEQUENCE</scope>
</reference>
<evidence type="ECO:0008006" key="6">
    <source>
        <dbReference type="Google" id="ProtNLM"/>
    </source>
</evidence>
<dbReference type="OrthoDB" id="681454at2759"/>
<keyword evidence="1" id="KW-0677">Repeat</keyword>
<dbReference type="AlphaFoldDB" id="A0A9P0YJ84"/>
<comment type="caution">
    <text evidence="4">The sequence shown here is derived from an EMBL/GenBank/DDBJ whole genome shotgun (WGS) entry which is preliminary data.</text>
</comment>
<dbReference type="Proteomes" id="UP001152484">
    <property type="component" value="Unassembled WGS sequence"/>
</dbReference>
<feature type="region of interest" description="Disordered" evidence="3">
    <location>
        <begin position="308"/>
        <end position="327"/>
    </location>
</feature>
<evidence type="ECO:0000256" key="3">
    <source>
        <dbReference type="SAM" id="MobiDB-lite"/>
    </source>
</evidence>
<evidence type="ECO:0000256" key="1">
    <source>
        <dbReference type="ARBA" id="ARBA00022737"/>
    </source>
</evidence>
<dbReference type="SUPFAM" id="SSF54631">
    <property type="entry name" value="CBS-domain pair"/>
    <property type="match status" value="1"/>
</dbReference>
<organism evidence="4 5">
    <name type="scientific">Cuscuta europaea</name>
    <name type="common">European dodder</name>
    <dbReference type="NCBI Taxonomy" id="41803"/>
    <lineage>
        <taxon>Eukaryota</taxon>
        <taxon>Viridiplantae</taxon>
        <taxon>Streptophyta</taxon>
        <taxon>Embryophyta</taxon>
        <taxon>Tracheophyta</taxon>
        <taxon>Spermatophyta</taxon>
        <taxon>Magnoliopsida</taxon>
        <taxon>eudicotyledons</taxon>
        <taxon>Gunneridae</taxon>
        <taxon>Pentapetalae</taxon>
        <taxon>asterids</taxon>
        <taxon>lamiids</taxon>
        <taxon>Solanales</taxon>
        <taxon>Convolvulaceae</taxon>
        <taxon>Cuscuteae</taxon>
        <taxon>Cuscuta</taxon>
        <taxon>Cuscuta subgen. Cuscuta</taxon>
    </lineage>
</organism>
<dbReference type="GO" id="GO:0005737">
    <property type="term" value="C:cytoplasm"/>
    <property type="evidence" value="ECO:0007669"/>
    <property type="project" value="TreeGrafter"/>
</dbReference>
<sequence length="407" mass="44780">MAVRFLNQQLSDLCLGKPALRPVKETASIAEALAALKRSSETYVSIWRCSDHSKEVQRDSDCLCVGKICMVDVICFLCKEENLGKITKALEAPVSDILPKGVPIVRHLEPNSSLLEAIDCILEGTQNLIIPIQQTHMSSRLRRKQLLSPSNHHGVEYCWLTQEDIVRFLLNSIGVFSPLPTFTIESLGIINRDDIMTILYHEPSTNALNSISRAHIQQTSIAVIDDDDNNRLIGEISPFTLSYCEETVSAAVMTLTAGDLMAYIDCGGPTDDLIELVKQRAGDRNLSALLGVIGEEEEYSVSSIYSSSSAASSGSSDDESSTLSKSGGSGNYYCLRRSEAITCYPWSSLVAVMIQALAHRASTIWVIQEDQSLVGIVTYKEMLRVFRSIANPLPKTKPGRDNNAFRQ</sequence>
<evidence type="ECO:0000313" key="4">
    <source>
        <dbReference type="EMBL" id="CAH9059916.1"/>
    </source>
</evidence>
<evidence type="ECO:0000313" key="5">
    <source>
        <dbReference type="Proteomes" id="UP001152484"/>
    </source>
</evidence>
<evidence type="ECO:0000256" key="2">
    <source>
        <dbReference type="ARBA" id="ARBA00023122"/>
    </source>
</evidence>
<dbReference type="GO" id="GO:0005634">
    <property type="term" value="C:nucleus"/>
    <property type="evidence" value="ECO:0007669"/>
    <property type="project" value="TreeGrafter"/>
</dbReference>
<dbReference type="PANTHER" id="PTHR13780">
    <property type="entry name" value="AMP-ACTIVATED PROTEIN KINASE, GAMMA REGULATORY SUBUNIT"/>
    <property type="match status" value="1"/>
</dbReference>
<proteinExistence type="predicted"/>
<protein>
    <recommendedName>
        <fullName evidence="6">CBS domain-containing protein</fullName>
    </recommendedName>
</protein>
<dbReference type="InterPro" id="IPR046342">
    <property type="entry name" value="CBS_dom_sf"/>
</dbReference>
<dbReference type="PANTHER" id="PTHR13780:SF39">
    <property type="entry name" value="CBS DOMAIN-CONTAINING PROTEIN CBSX5-LIKE"/>
    <property type="match status" value="1"/>
</dbReference>
<accession>A0A9P0YJ84</accession>
<keyword evidence="5" id="KW-1185">Reference proteome</keyword>
<keyword evidence="2" id="KW-0129">CBS domain</keyword>
<dbReference type="EMBL" id="CAMAPE010000004">
    <property type="protein sequence ID" value="CAH9059916.1"/>
    <property type="molecule type" value="Genomic_DNA"/>
</dbReference>